<proteinExistence type="inferred from homology"/>
<comment type="caution">
    <text evidence="6">The sequence shown here is derived from an EMBL/GenBank/DDBJ whole genome shotgun (WGS) entry which is preliminary data.</text>
</comment>
<dbReference type="Gene3D" id="3.40.50.2000">
    <property type="entry name" value="Glycogen Phosphorylase B"/>
    <property type="match status" value="2"/>
</dbReference>
<dbReference type="AlphaFoldDB" id="A0A3M0GA12"/>
<dbReference type="RefSeq" id="WP_121899784.1">
    <property type="nucleotide sequence ID" value="NZ_REFW01000001.1"/>
</dbReference>
<evidence type="ECO:0000313" key="7">
    <source>
        <dbReference type="Proteomes" id="UP000275256"/>
    </source>
</evidence>
<comment type="similarity">
    <text evidence="2 4">Belongs to the UDP-N-acetylglucosamine 2-epimerase family.</text>
</comment>
<dbReference type="GO" id="GO:0008761">
    <property type="term" value="F:UDP-N-acetylglucosamine 2-epimerase activity"/>
    <property type="evidence" value="ECO:0007669"/>
    <property type="project" value="UniProtKB-EC"/>
</dbReference>
<organism evidence="6 7">
    <name type="scientific">Tessaracoccus antarcticus</name>
    <dbReference type="NCBI Taxonomy" id="2479848"/>
    <lineage>
        <taxon>Bacteria</taxon>
        <taxon>Bacillati</taxon>
        <taxon>Actinomycetota</taxon>
        <taxon>Actinomycetes</taxon>
        <taxon>Propionibacteriales</taxon>
        <taxon>Propionibacteriaceae</taxon>
        <taxon>Tessaracoccus</taxon>
    </lineage>
</organism>
<dbReference type="EC" id="5.1.3.14" evidence="3"/>
<sequence length="383" mass="41723">MKQVMVVYGTRPEAVKMAPLIRALEASSVLNPIVVSTGQHREMMDQVNQWFGITPDLDLKVFHPGATLTELAARILQELPKVLTERRPDAVVVQGDTTTVAIAAIACFYHNIPVVHLEAGLRSGDIHSPFPEEANRKLAGQVTALHLAPTTLSRDNLLREGIDPAIVSVVGNTVIDALHWTAEQVVTFTDPRIAALAGEERRIVLLTTHRRENLGEPMRRIGRAVAQLAAARPDTVFVFPAHKNPKVREEILPLFADHDNILVCEPLDYAEFVHVQKLAYLILTDSGGVQEEAPSLGKPVLVLRDNTERPEAVDAGTVKLIGTTTERIVAEVDVLLDDPAVYKAMSTAVNPYGDGLAGERSAAAIAELLNVGKRMPEFDVQGN</sequence>
<dbReference type="Pfam" id="PF02350">
    <property type="entry name" value="Epimerase_2"/>
    <property type="match status" value="1"/>
</dbReference>
<reference evidence="6 7" key="1">
    <citation type="submission" date="2018-10" db="EMBL/GenBank/DDBJ databases">
        <title>Tessaracoccus antarcticuss sp. nov., isolated from sediment.</title>
        <authorList>
            <person name="Zhou L.Y."/>
            <person name="Du Z.J."/>
        </authorList>
    </citation>
    <scope>NUCLEOTIDE SEQUENCE [LARGE SCALE GENOMIC DNA]</scope>
    <source>
        <strain evidence="6 7">JDX10</strain>
    </source>
</reference>
<protein>
    <recommendedName>
        <fullName evidence="3">UDP-N-acetylglucosamine 2-epimerase (non-hydrolyzing)</fullName>
        <ecNumber evidence="3">5.1.3.14</ecNumber>
    </recommendedName>
</protein>
<evidence type="ECO:0000313" key="6">
    <source>
        <dbReference type="EMBL" id="RMB61238.1"/>
    </source>
</evidence>
<keyword evidence="7" id="KW-1185">Reference proteome</keyword>
<dbReference type="CDD" id="cd03786">
    <property type="entry name" value="GTB_UDP-GlcNAc_2-Epimerase"/>
    <property type="match status" value="1"/>
</dbReference>
<feature type="domain" description="UDP-N-acetylglucosamine 2-epimerase" evidence="5">
    <location>
        <begin position="23"/>
        <end position="365"/>
    </location>
</feature>
<evidence type="ECO:0000256" key="4">
    <source>
        <dbReference type="RuleBase" id="RU003513"/>
    </source>
</evidence>
<dbReference type="PANTHER" id="PTHR43174:SF2">
    <property type="entry name" value="UDP-N-ACETYLGLUCOSAMINE 2-EPIMERASE"/>
    <property type="match status" value="1"/>
</dbReference>
<accession>A0A3M0GA12</accession>
<evidence type="ECO:0000256" key="1">
    <source>
        <dbReference type="ARBA" id="ARBA00023235"/>
    </source>
</evidence>
<dbReference type="OrthoDB" id="9803238at2"/>
<dbReference type="SUPFAM" id="SSF53756">
    <property type="entry name" value="UDP-Glycosyltransferase/glycogen phosphorylase"/>
    <property type="match status" value="1"/>
</dbReference>
<dbReference type="Proteomes" id="UP000275256">
    <property type="component" value="Unassembled WGS sequence"/>
</dbReference>
<gene>
    <name evidence="6" type="ORF">EAX62_00765</name>
</gene>
<keyword evidence="1 4" id="KW-0413">Isomerase</keyword>
<dbReference type="NCBIfam" id="TIGR00236">
    <property type="entry name" value="wecB"/>
    <property type="match status" value="1"/>
</dbReference>
<dbReference type="PANTHER" id="PTHR43174">
    <property type="entry name" value="UDP-N-ACETYLGLUCOSAMINE 2-EPIMERASE"/>
    <property type="match status" value="1"/>
</dbReference>
<dbReference type="InterPro" id="IPR029767">
    <property type="entry name" value="WecB-like"/>
</dbReference>
<evidence type="ECO:0000256" key="3">
    <source>
        <dbReference type="ARBA" id="ARBA00038858"/>
    </source>
</evidence>
<evidence type="ECO:0000259" key="5">
    <source>
        <dbReference type="Pfam" id="PF02350"/>
    </source>
</evidence>
<dbReference type="EMBL" id="REFW01000001">
    <property type="protein sequence ID" value="RMB61238.1"/>
    <property type="molecule type" value="Genomic_DNA"/>
</dbReference>
<evidence type="ECO:0000256" key="2">
    <source>
        <dbReference type="ARBA" id="ARBA00038209"/>
    </source>
</evidence>
<name>A0A3M0GA12_9ACTN</name>
<dbReference type="InterPro" id="IPR003331">
    <property type="entry name" value="UDP_GlcNAc_Epimerase_2_dom"/>
</dbReference>